<feature type="compositionally biased region" description="Basic and acidic residues" evidence="1">
    <location>
        <begin position="268"/>
        <end position="282"/>
    </location>
</feature>
<protein>
    <submittedName>
        <fullName evidence="3">Oxidoreductase</fullName>
    </submittedName>
</protein>
<evidence type="ECO:0000259" key="2">
    <source>
        <dbReference type="Pfam" id="PF13460"/>
    </source>
</evidence>
<dbReference type="PANTHER" id="PTHR43162:SF1">
    <property type="entry name" value="PRESTALK A DIFFERENTIATION PROTEIN A"/>
    <property type="match status" value="1"/>
</dbReference>
<dbReference type="RefSeq" id="WP_087929533.1">
    <property type="nucleotide sequence ID" value="NZ_CP021744.1"/>
</dbReference>
<dbReference type="InterPro" id="IPR036291">
    <property type="entry name" value="NAD(P)-bd_dom_sf"/>
</dbReference>
<reference evidence="3 4" key="1">
    <citation type="submission" date="2017-06" db="EMBL/GenBank/DDBJ databases">
        <title>Streptomyces albireticuli Genome sequencing and assembly.</title>
        <authorList>
            <person name="Wang Y."/>
            <person name="Du B."/>
            <person name="Ding Y."/>
            <person name="Liu H."/>
            <person name="Hou Q."/>
            <person name="Liu K."/>
            <person name="Yao L."/>
            <person name="Wang C."/>
        </authorList>
    </citation>
    <scope>NUCLEOTIDE SEQUENCE [LARGE SCALE GENOMIC DNA]</scope>
    <source>
        <strain evidence="3 4">MDJK11</strain>
    </source>
</reference>
<accession>A0A1Z2LC55</accession>
<proteinExistence type="predicted"/>
<dbReference type="EMBL" id="CP021744">
    <property type="protein sequence ID" value="ARZ71798.1"/>
    <property type="molecule type" value="Genomic_DNA"/>
</dbReference>
<dbReference type="Gene3D" id="3.90.25.10">
    <property type="entry name" value="UDP-galactose 4-epimerase, domain 1"/>
    <property type="match status" value="1"/>
</dbReference>
<dbReference type="SUPFAM" id="SSF51735">
    <property type="entry name" value="NAD(P)-binding Rossmann-fold domains"/>
    <property type="match status" value="1"/>
</dbReference>
<dbReference type="Pfam" id="PF13460">
    <property type="entry name" value="NAD_binding_10"/>
    <property type="match status" value="1"/>
</dbReference>
<evidence type="ECO:0000256" key="1">
    <source>
        <dbReference type="SAM" id="MobiDB-lite"/>
    </source>
</evidence>
<gene>
    <name evidence="3" type="ORF">SMD11_6222</name>
</gene>
<dbReference type="PANTHER" id="PTHR43162">
    <property type="match status" value="1"/>
</dbReference>
<sequence>MTVTGSVTVLVTGATGTTGGRTTARLVAAGHRVKAAGRRGTPLPGAEPVVFDWYDPATFGTALTGADAVYLVPPVGDPDPAAVMLPFLRQARAAGVRRAVLLSSSAIPEGGPAAGAVHRALPGLFEQWAVLRPSWFMQNFTGAHAHADSIRERGVIQTAAGAGRVGFVDADDIAAVAAHALTDDRAPGTDLILTGPEALDHDGIAAIVSQVTGRPVTHHRLTYDGMRDRLTALMPPEFATMLADMDRAIAEGAEDRTTDAVQRLTGRPPRDFRTVAERELSPHRKPAPSGHEE</sequence>
<dbReference type="Proteomes" id="UP000195755">
    <property type="component" value="Chromosome"/>
</dbReference>
<feature type="domain" description="NAD(P)-binding" evidence="2">
    <location>
        <begin position="13"/>
        <end position="109"/>
    </location>
</feature>
<dbReference type="Gene3D" id="3.40.50.720">
    <property type="entry name" value="NAD(P)-binding Rossmann-like Domain"/>
    <property type="match status" value="1"/>
</dbReference>
<dbReference type="InterPro" id="IPR016040">
    <property type="entry name" value="NAD(P)-bd_dom"/>
</dbReference>
<evidence type="ECO:0000313" key="4">
    <source>
        <dbReference type="Proteomes" id="UP000195755"/>
    </source>
</evidence>
<dbReference type="InterPro" id="IPR051604">
    <property type="entry name" value="Ergot_Alk_Oxidoreductase"/>
</dbReference>
<dbReference type="KEGG" id="salj:SMD11_6222"/>
<feature type="region of interest" description="Disordered" evidence="1">
    <location>
        <begin position="253"/>
        <end position="293"/>
    </location>
</feature>
<name>A0A1Z2LC55_9ACTN</name>
<dbReference type="AlphaFoldDB" id="A0A1Z2LC55"/>
<evidence type="ECO:0000313" key="3">
    <source>
        <dbReference type="EMBL" id="ARZ71798.1"/>
    </source>
</evidence>
<organism evidence="3 4">
    <name type="scientific">Streptomyces albireticuli</name>
    <dbReference type="NCBI Taxonomy" id="1940"/>
    <lineage>
        <taxon>Bacteria</taxon>
        <taxon>Bacillati</taxon>
        <taxon>Actinomycetota</taxon>
        <taxon>Actinomycetes</taxon>
        <taxon>Kitasatosporales</taxon>
        <taxon>Streptomycetaceae</taxon>
        <taxon>Streptomyces</taxon>
    </lineage>
</organism>
<dbReference type="OrthoDB" id="3250520at2"/>